<proteinExistence type="inferred from homology"/>
<feature type="domain" description="Glycosyltransferase 2-like" evidence="4">
    <location>
        <begin position="6"/>
        <end position="125"/>
    </location>
</feature>
<evidence type="ECO:0000313" key="6">
    <source>
        <dbReference type="Proteomes" id="UP000321058"/>
    </source>
</evidence>
<gene>
    <name evidence="5" type="ORF">RSO01_60770</name>
</gene>
<dbReference type="PANTHER" id="PTHR43685">
    <property type="entry name" value="GLYCOSYLTRANSFERASE"/>
    <property type="match status" value="1"/>
</dbReference>
<dbReference type="RefSeq" id="WP_147154294.1">
    <property type="nucleotide sequence ID" value="NZ_BKAJ01000113.1"/>
</dbReference>
<accession>A0A512NIY8</accession>
<dbReference type="OrthoDB" id="7296636at2"/>
<dbReference type="AlphaFoldDB" id="A0A512NIY8"/>
<evidence type="ECO:0000259" key="4">
    <source>
        <dbReference type="Pfam" id="PF00535"/>
    </source>
</evidence>
<dbReference type="CDD" id="cd00761">
    <property type="entry name" value="Glyco_tranf_GTA_type"/>
    <property type="match status" value="1"/>
</dbReference>
<evidence type="ECO:0000256" key="1">
    <source>
        <dbReference type="ARBA" id="ARBA00006739"/>
    </source>
</evidence>
<dbReference type="Proteomes" id="UP000321058">
    <property type="component" value="Unassembled WGS sequence"/>
</dbReference>
<keyword evidence="2" id="KW-0328">Glycosyltransferase</keyword>
<keyword evidence="3" id="KW-0808">Transferase</keyword>
<dbReference type="GO" id="GO:0016757">
    <property type="term" value="F:glycosyltransferase activity"/>
    <property type="evidence" value="ECO:0007669"/>
    <property type="project" value="UniProtKB-KW"/>
</dbReference>
<dbReference type="InterPro" id="IPR029044">
    <property type="entry name" value="Nucleotide-diphossugar_trans"/>
</dbReference>
<organism evidence="5 6">
    <name type="scientific">Reyranella soli</name>
    <dbReference type="NCBI Taxonomy" id="1230389"/>
    <lineage>
        <taxon>Bacteria</taxon>
        <taxon>Pseudomonadati</taxon>
        <taxon>Pseudomonadota</taxon>
        <taxon>Alphaproteobacteria</taxon>
        <taxon>Hyphomicrobiales</taxon>
        <taxon>Reyranellaceae</taxon>
        <taxon>Reyranella</taxon>
    </lineage>
</organism>
<sequence>MRPKISVIMPAYKAAATIAAALRSIREQTVRVHEVIVVDDGSPDDTAELVARDFPEVRLLRQPNAGPAVARNNGAQAATGDWLAFLDADDVWLADKLERQLPATEDPKAAVVAGRVVGRRDPHFHPAPDFDALWAHNTIATSSVLLRREAFLAAGGMAAHLPPCEDYNLWLRLAGTGWRIVVVDAPVIIYSPTDESLTRNLIRFAEAERVCMEDVGAIFGLPRERIRQRVAVGYHAHGQAALYVRNMKVARRLLMAALRRGLSSRRMIDLVAASLPPAMLDLRRRLLQGA</sequence>
<comment type="caution">
    <text evidence="5">The sequence shown here is derived from an EMBL/GenBank/DDBJ whole genome shotgun (WGS) entry which is preliminary data.</text>
</comment>
<keyword evidence="6" id="KW-1185">Reference proteome</keyword>
<evidence type="ECO:0000256" key="3">
    <source>
        <dbReference type="ARBA" id="ARBA00022679"/>
    </source>
</evidence>
<dbReference type="InterPro" id="IPR001173">
    <property type="entry name" value="Glyco_trans_2-like"/>
</dbReference>
<protein>
    <recommendedName>
        <fullName evidence="4">Glycosyltransferase 2-like domain-containing protein</fullName>
    </recommendedName>
</protein>
<dbReference type="SUPFAM" id="SSF53448">
    <property type="entry name" value="Nucleotide-diphospho-sugar transferases"/>
    <property type="match status" value="1"/>
</dbReference>
<dbReference type="InterPro" id="IPR050834">
    <property type="entry name" value="Glycosyltransf_2"/>
</dbReference>
<comment type="similarity">
    <text evidence="1">Belongs to the glycosyltransferase 2 family.</text>
</comment>
<evidence type="ECO:0000256" key="2">
    <source>
        <dbReference type="ARBA" id="ARBA00022676"/>
    </source>
</evidence>
<dbReference type="Pfam" id="PF00535">
    <property type="entry name" value="Glycos_transf_2"/>
    <property type="match status" value="1"/>
</dbReference>
<evidence type="ECO:0000313" key="5">
    <source>
        <dbReference type="EMBL" id="GEP58911.1"/>
    </source>
</evidence>
<dbReference type="PANTHER" id="PTHR43685:SF5">
    <property type="entry name" value="GLYCOSYLTRANSFERASE EPSE-RELATED"/>
    <property type="match status" value="1"/>
</dbReference>
<dbReference type="Gene3D" id="3.90.550.10">
    <property type="entry name" value="Spore Coat Polysaccharide Biosynthesis Protein SpsA, Chain A"/>
    <property type="match status" value="1"/>
</dbReference>
<dbReference type="EMBL" id="BKAJ01000113">
    <property type="protein sequence ID" value="GEP58911.1"/>
    <property type="molecule type" value="Genomic_DNA"/>
</dbReference>
<reference evidence="5 6" key="1">
    <citation type="submission" date="2019-07" db="EMBL/GenBank/DDBJ databases">
        <title>Whole genome shotgun sequence of Reyranella soli NBRC 108950.</title>
        <authorList>
            <person name="Hosoyama A."/>
            <person name="Uohara A."/>
            <person name="Ohji S."/>
            <person name="Ichikawa N."/>
        </authorList>
    </citation>
    <scope>NUCLEOTIDE SEQUENCE [LARGE SCALE GENOMIC DNA]</scope>
    <source>
        <strain evidence="5 6">NBRC 108950</strain>
    </source>
</reference>
<name>A0A512NIY8_9HYPH</name>